<evidence type="ECO:0000256" key="4">
    <source>
        <dbReference type="ARBA" id="ARBA00012621"/>
    </source>
</evidence>
<dbReference type="RefSeq" id="WP_266339767.1">
    <property type="nucleotide sequence ID" value="NZ_JAPKNK010000007.1"/>
</dbReference>
<sequence length="447" mass="48531">MSERRGAALAAYRLAGYAALPLVPLLLAYRTTKGKEDRARRHERYGRGTLNRPAGALVWIHAASVGETNAVLPLVRRIVEEGVNVLFTTITVTSAAVAAHRLPRGAFHQYAPVDIAPFVSRFLDHWKPDLAISVESEIWPTKMDCLVARAIPHIFVNARMSERSFKRWAKIEAGKSGLFGKVTMSLAQSEGDGERLSALGVRRVRVTGNLKFDVPPPHATPEMVEAMRGAVEGRAVFVASSTHEGEEEVIAAAHRVLRHRRPELLTILVPRHPVRGPAIRDMLVAKGFDVALRSAGEPITAATDIYLADTLGELGIFYRLAPIAFIGGTLVPVGGHNPIEAAQLNVAILHGPHVHNATDIYAALDRTGRAEVIRSSEQLAKVLDDLFADPNAMRRRATKAAEALAPFTGALDATMRALVPYLEPLAIAARLQDREPPASAGRTGRSR</sequence>
<evidence type="ECO:0000256" key="1">
    <source>
        <dbReference type="ARBA" id="ARBA00003394"/>
    </source>
</evidence>
<evidence type="ECO:0000313" key="13">
    <source>
        <dbReference type="EMBL" id="MCX5570796.1"/>
    </source>
</evidence>
<dbReference type="Proteomes" id="UP001144805">
    <property type="component" value="Unassembled WGS sequence"/>
</dbReference>
<gene>
    <name evidence="13" type="ORF">OSH07_16440</name>
</gene>
<keyword evidence="6 11" id="KW-0808">Transferase</keyword>
<evidence type="ECO:0000256" key="8">
    <source>
        <dbReference type="ARBA" id="ARBA00049183"/>
    </source>
</evidence>
<dbReference type="GO" id="GO:0043842">
    <property type="term" value="F:Kdo transferase activity"/>
    <property type="evidence" value="ECO:0007669"/>
    <property type="project" value="UniProtKB-EC"/>
</dbReference>
<dbReference type="PANTHER" id="PTHR42755">
    <property type="entry name" value="3-DEOXY-MANNO-OCTULOSONATE CYTIDYLYLTRANSFERASE"/>
    <property type="match status" value="1"/>
</dbReference>
<feature type="domain" description="3-deoxy-D-manno-octulosonic-acid transferase N-terminal" evidence="12">
    <location>
        <begin position="40"/>
        <end position="214"/>
    </location>
</feature>
<comment type="pathway">
    <text evidence="2 11">Bacterial outer membrane biogenesis; LPS core biosynthesis.</text>
</comment>
<evidence type="ECO:0000256" key="7">
    <source>
        <dbReference type="ARBA" id="ARBA00031445"/>
    </source>
</evidence>
<dbReference type="InterPro" id="IPR038107">
    <property type="entry name" value="Glycos_transf_N_sf"/>
</dbReference>
<evidence type="ECO:0000259" key="12">
    <source>
        <dbReference type="Pfam" id="PF04413"/>
    </source>
</evidence>
<evidence type="ECO:0000313" key="14">
    <source>
        <dbReference type="Proteomes" id="UP001144805"/>
    </source>
</evidence>
<proteinExistence type="inferred from homology"/>
<keyword evidence="14" id="KW-1185">Reference proteome</keyword>
<evidence type="ECO:0000256" key="10">
    <source>
        <dbReference type="PIRSR" id="PIRSR639901-2"/>
    </source>
</evidence>
<evidence type="ECO:0000256" key="5">
    <source>
        <dbReference type="ARBA" id="ARBA00019077"/>
    </source>
</evidence>
<dbReference type="Pfam" id="PF04413">
    <property type="entry name" value="Glycos_transf_N"/>
    <property type="match status" value="1"/>
</dbReference>
<comment type="caution">
    <text evidence="13">The sequence shown here is derived from an EMBL/GenBank/DDBJ whole genome shotgun (WGS) entry which is preliminary data.</text>
</comment>
<name>A0A9X3E429_9HYPH</name>
<dbReference type="Gene3D" id="3.40.50.2000">
    <property type="entry name" value="Glycogen Phosphorylase B"/>
    <property type="match status" value="1"/>
</dbReference>
<feature type="site" description="Transition state stabilizer" evidence="10">
    <location>
        <position position="211"/>
    </location>
</feature>
<comment type="catalytic activity">
    <reaction evidence="8 11">
        <text>lipid IVA (E. coli) + CMP-3-deoxy-beta-D-manno-octulosonate = alpha-Kdo-(2-&gt;6)-lipid IVA (E. coli) + CMP + H(+)</text>
        <dbReference type="Rhea" id="RHEA:28066"/>
        <dbReference type="ChEBI" id="CHEBI:15378"/>
        <dbReference type="ChEBI" id="CHEBI:58603"/>
        <dbReference type="ChEBI" id="CHEBI:60364"/>
        <dbReference type="ChEBI" id="CHEBI:60377"/>
        <dbReference type="ChEBI" id="CHEBI:85987"/>
        <dbReference type="EC" id="2.4.99.12"/>
    </reaction>
</comment>
<feature type="site" description="Transition state stabilizer" evidence="10">
    <location>
        <position position="135"/>
    </location>
</feature>
<comment type="similarity">
    <text evidence="3">Belongs to the glycosyltransferase group 1 family. Glycosyltransferase 30 subfamily.</text>
</comment>
<keyword evidence="11" id="KW-1003">Cell membrane</keyword>
<organism evidence="13 14">
    <name type="scientific">Kaistia nematophila</name>
    <dbReference type="NCBI Taxonomy" id="2994654"/>
    <lineage>
        <taxon>Bacteria</taxon>
        <taxon>Pseudomonadati</taxon>
        <taxon>Pseudomonadota</taxon>
        <taxon>Alphaproteobacteria</taxon>
        <taxon>Hyphomicrobiales</taxon>
        <taxon>Kaistiaceae</taxon>
        <taxon>Kaistia</taxon>
    </lineage>
</organism>
<dbReference type="FunFam" id="3.40.50.2000:FF:000032">
    <property type="entry name" value="3-deoxy-D-manno-octulosonic acid transferase"/>
    <property type="match status" value="1"/>
</dbReference>
<dbReference type="GO" id="GO:0009245">
    <property type="term" value="P:lipid A biosynthetic process"/>
    <property type="evidence" value="ECO:0007669"/>
    <property type="project" value="TreeGrafter"/>
</dbReference>
<evidence type="ECO:0000256" key="2">
    <source>
        <dbReference type="ARBA" id="ARBA00004713"/>
    </source>
</evidence>
<dbReference type="InterPro" id="IPR039901">
    <property type="entry name" value="Kdotransferase"/>
</dbReference>
<evidence type="ECO:0000256" key="9">
    <source>
        <dbReference type="PIRSR" id="PIRSR639901-1"/>
    </source>
</evidence>
<reference evidence="13" key="1">
    <citation type="submission" date="2022-11" db="EMBL/GenBank/DDBJ databases">
        <title>Biodiversity and phylogenetic relationships of bacteria.</title>
        <authorList>
            <person name="Machado R.A.R."/>
            <person name="Bhat A."/>
            <person name="Loulou A."/>
            <person name="Kallel S."/>
        </authorList>
    </citation>
    <scope>NUCLEOTIDE SEQUENCE</scope>
    <source>
        <strain evidence="13">K-TC2</strain>
    </source>
</reference>
<dbReference type="AlphaFoldDB" id="A0A9X3E429"/>
<dbReference type="GO" id="GO:0009244">
    <property type="term" value="P:lipopolysaccharide core region biosynthetic process"/>
    <property type="evidence" value="ECO:0007669"/>
    <property type="project" value="UniProtKB-UniRule"/>
</dbReference>
<evidence type="ECO:0000256" key="3">
    <source>
        <dbReference type="ARBA" id="ARBA00006380"/>
    </source>
</evidence>
<accession>A0A9X3E429</accession>
<protein>
    <recommendedName>
        <fullName evidence="5 11">3-deoxy-D-manno-octulosonic acid transferase</fullName>
        <shortName evidence="11">Kdo transferase</shortName>
        <ecNumber evidence="4 11">2.4.99.12</ecNumber>
    </recommendedName>
    <alternativeName>
        <fullName evidence="7 11">Lipid IV(A) 3-deoxy-D-manno-octulosonic acid transferase</fullName>
    </alternativeName>
</protein>
<feature type="active site" description="Proton acceptor" evidence="9">
    <location>
        <position position="67"/>
    </location>
</feature>
<evidence type="ECO:0000256" key="11">
    <source>
        <dbReference type="RuleBase" id="RU365103"/>
    </source>
</evidence>
<comment type="subcellular location">
    <subcellularLocation>
        <location evidence="11">Cell membrane</location>
    </subcellularLocation>
</comment>
<dbReference type="GO" id="GO:0005886">
    <property type="term" value="C:plasma membrane"/>
    <property type="evidence" value="ECO:0007669"/>
    <property type="project" value="UniProtKB-SubCell"/>
</dbReference>
<dbReference type="EMBL" id="JAPKNK010000007">
    <property type="protein sequence ID" value="MCX5570796.1"/>
    <property type="molecule type" value="Genomic_DNA"/>
</dbReference>
<dbReference type="EC" id="2.4.99.12" evidence="4 11"/>
<evidence type="ECO:0000256" key="6">
    <source>
        <dbReference type="ARBA" id="ARBA00022679"/>
    </source>
</evidence>
<keyword evidence="11" id="KW-0472">Membrane</keyword>
<comment type="function">
    <text evidence="1 11">Involved in lipopolysaccharide (LPS) biosynthesis. Catalyzes the transfer of 3-deoxy-D-manno-octulosonate (Kdo) residue(s) from CMP-Kdo to lipid IV(A), the tetraacyldisaccharide-1,4'-bisphosphate precursor of lipid A.</text>
</comment>
<dbReference type="PANTHER" id="PTHR42755:SF1">
    <property type="entry name" value="3-DEOXY-D-MANNO-OCTULOSONIC ACID TRANSFERASE, MITOCHONDRIAL-RELATED"/>
    <property type="match status" value="1"/>
</dbReference>
<keyword evidence="11" id="KW-0448">Lipopolysaccharide biosynthesis</keyword>
<dbReference type="InterPro" id="IPR007507">
    <property type="entry name" value="Glycos_transf_N"/>
</dbReference>
<dbReference type="Gene3D" id="3.40.50.11720">
    <property type="entry name" value="3-Deoxy-D-manno-octulosonic-acid transferase, N-terminal domain"/>
    <property type="match status" value="1"/>
</dbReference>